<reference evidence="1" key="1">
    <citation type="journal article" date="2015" name="Nature">
        <title>Complex archaea that bridge the gap between prokaryotes and eukaryotes.</title>
        <authorList>
            <person name="Spang A."/>
            <person name="Saw J.H."/>
            <person name="Jorgensen S.L."/>
            <person name="Zaremba-Niedzwiedzka K."/>
            <person name="Martijn J."/>
            <person name="Lind A.E."/>
            <person name="van Eijk R."/>
            <person name="Schleper C."/>
            <person name="Guy L."/>
            <person name="Ettema T.J."/>
        </authorList>
    </citation>
    <scope>NUCLEOTIDE SEQUENCE</scope>
</reference>
<evidence type="ECO:0000313" key="1">
    <source>
        <dbReference type="EMBL" id="KKK74559.1"/>
    </source>
</evidence>
<gene>
    <name evidence="1" type="ORF">LCGC14_2882580</name>
</gene>
<sequence length="185" mass="22124">MKAFDTFTELVNDQFSYGGKKYGLSTNRESTDELFDAHGKNWLIGTIDKYTYRFKNLQRERDLLKIGTYQYILWLKRGFFLQDRGVNDAIDTNIKVKTEQFDKFIKVIWDYFEQYKSELVAVENKMGLISTILQKWSLSKWSDVLQTHLSQVYCLVFLEWHSHYSKVVEHDKDTYNEEKHESNKT</sequence>
<proteinExistence type="predicted"/>
<comment type="caution">
    <text evidence="1">The sequence shown here is derived from an EMBL/GenBank/DDBJ whole genome shotgun (WGS) entry which is preliminary data.</text>
</comment>
<accession>A0A0F9A7M8</accession>
<name>A0A0F9A7M8_9ZZZZ</name>
<dbReference type="EMBL" id="LAZR01056262">
    <property type="protein sequence ID" value="KKK74559.1"/>
    <property type="molecule type" value="Genomic_DNA"/>
</dbReference>
<dbReference type="AlphaFoldDB" id="A0A0F9A7M8"/>
<organism evidence="1">
    <name type="scientific">marine sediment metagenome</name>
    <dbReference type="NCBI Taxonomy" id="412755"/>
    <lineage>
        <taxon>unclassified sequences</taxon>
        <taxon>metagenomes</taxon>
        <taxon>ecological metagenomes</taxon>
    </lineage>
</organism>
<protein>
    <submittedName>
        <fullName evidence="1">Uncharacterized protein</fullName>
    </submittedName>
</protein>